<evidence type="ECO:0000256" key="7">
    <source>
        <dbReference type="ARBA" id="ARBA00023172"/>
    </source>
</evidence>
<proteinExistence type="inferred from homology"/>
<dbReference type="EMBL" id="CP054142">
    <property type="protein sequence ID" value="QTQ13733.1"/>
    <property type="molecule type" value="Genomic_DNA"/>
</dbReference>
<keyword evidence="7 9" id="KW-0233">DNA recombination</keyword>
<dbReference type="GO" id="GO:0003677">
    <property type="term" value="F:DNA binding"/>
    <property type="evidence" value="ECO:0007669"/>
    <property type="project" value="UniProtKB-UniRule"/>
</dbReference>
<name>A0A975F3P0_9SPIR</name>
<dbReference type="Gene3D" id="1.10.443.10">
    <property type="entry name" value="Intergrase catalytic core"/>
    <property type="match status" value="1"/>
</dbReference>
<dbReference type="InterPro" id="IPR010998">
    <property type="entry name" value="Integrase_recombinase_N"/>
</dbReference>
<evidence type="ECO:0000256" key="4">
    <source>
        <dbReference type="ARBA" id="ARBA00022829"/>
    </source>
</evidence>
<dbReference type="InterPro" id="IPR011010">
    <property type="entry name" value="DNA_brk_join_enz"/>
</dbReference>
<evidence type="ECO:0000256" key="6">
    <source>
        <dbReference type="ARBA" id="ARBA00023125"/>
    </source>
</evidence>
<sequence length="313" mass="35967">MKRREQKNDISLKEAVEEFLLYEETVRCLSQNSVISYKNDLNFMLSNLGEERLLPSVGLEDLRFCVGKMSENKKSAASINRFIAAVRSMFAYCRKFQYIQNNVALELRTIKIPKRLPRFMTADEIDALCGQPVKKELLWETRDKAIFEMLYSSGCRVSEIASLKLKDLDDEYGSAVVTGKGKKDRRVYFEDDARRALCLYLADRKKLFERLGTRDLVPEVFVNQRGKKLSAKGIEWIVARYSGVEGVNHSVSPHAFRHTFATQMLANGADVRMVQELLGHSNISTTQRYTHITTERLIEIYNRAHPHGGKKDE</sequence>
<comment type="similarity">
    <text evidence="9">Belongs to the 'phage' integrase family. XerC subfamily.</text>
</comment>
<keyword evidence="3 9" id="KW-0132">Cell division</keyword>
<dbReference type="PROSITE" id="PS51898">
    <property type="entry name" value="TYR_RECOMBINASE"/>
    <property type="match status" value="1"/>
</dbReference>
<dbReference type="SUPFAM" id="SSF56349">
    <property type="entry name" value="DNA breaking-rejoining enzymes"/>
    <property type="match status" value="1"/>
</dbReference>
<dbReference type="GO" id="GO:0051301">
    <property type="term" value="P:cell division"/>
    <property type="evidence" value="ECO:0007669"/>
    <property type="project" value="UniProtKB-KW"/>
</dbReference>
<protein>
    <recommendedName>
        <fullName evidence="9">Tyrosine recombinase XerC</fullName>
    </recommendedName>
</protein>
<dbReference type="InterPro" id="IPR013762">
    <property type="entry name" value="Integrase-like_cat_sf"/>
</dbReference>
<evidence type="ECO:0000256" key="8">
    <source>
        <dbReference type="ARBA" id="ARBA00023306"/>
    </source>
</evidence>
<evidence type="ECO:0000256" key="5">
    <source>
        <dbReference type="ARBA" id="ARBA00022908"/>
    </source>
</evidence>
<comment type="function">
    <text evidence="9">Site-specific tyrosine recombinase, which acts by catalyzing the cutting and rejoining of the recombining DNA molecules. The XerC-XerD complex is essential to convert dimers of the bacterial chromosome into monomers to permit their segregation at cell division. It also contributes to the segregational stability of plasmids.</text>
</comment>
<dbReference type="HAMAP" id="MF_01808">
    <property type="entry name" value="Recomb_XerC_XerD"/>
    <property type="match status" value="1"/>
</dbReference>
<evidence type="ECO:0000259" key="11">
    <source>
        <dbReference type="PROSITE" id="PS51900"/>
    </source>
</evidence>
<keyword evidence="8 9" id="KW-0131">Cell cycle</keyword>
<dbReference type="GO" id="GO:0005737">
    <property type="term" value="C:cytoplasm"/>
    <property type="evidence" value="ECO:0007669"/>
    <property type="project" value="UniProtKB-SubCell"/>
</dbReference>
<organism evidence="12 13">
    <name type="scientific">Treponema parvum</name>
    <dbReference type="NCBI Taxonomy" id="138851"/>
    <lineage>
        <taxon>Bacteria</taxon>
        <taxon>Pseudomonadati</taxon>
        <taxon>Spirochaetota</taxon>
        <taxon>Spirochaetia</taxon>
        <taxon>Spirochaetales</taxon>
        <taxon>Treponemataceae</taxon>
        <taxon>Treponema</taxon>
    </lineage>
</organism>
<evidence type="ECO:0000256" key="3">
    <source>
        <dbReference type="ARBA" id="ARBA00022618"/>
    </source>
</evidence>
<dbReference type="PANTHER" id="PTHR30349:SF77">
    <property type="entry name" value="TYROSINE RECOMBINASE XERC"/>
    <property type="match status" value="1"/>
</dbReference>
<dbReference type="GO" id="GO:0006313">
    <property type="term" value="P:DNA transposition"/>
    <property type="evidence" value="ECO:0007669"/>
    <property type="project" value="UniProtKB-UniRule"/>
</dbReference>
<feature type="active site" description="O-(3'-phospho-DNA)-tyrosine intermediate" evidence="9">
    <location>
        <position position="289"/>
    </location>
</feature>
<evidence type="ECO:0000313" key="13">
    <source>
        <dbReference type="Proteomes" id="UP000671908"/>
    </source>
</evidence>
<evidence type="ECO:0000256" key="2">
    <source>
        <dbReference type="ARBA" id="ARBA00022490"/>
    </source>
</evidence>
<accession>A0A975F3P0</accession>
<dbReference type="Gene3D" id="1.10.150.130">
    <property type="match status" value="1"/>
</dbReference>
<keyword evidence="5 9" id="KW-0229">DNA integration</keyword>
<evidence type="ECO:0000256" key="1">
    <source>
        <dbReference type="ARBA" id="ARBA00004496"/>
    </source>
</evidence>
<dbReference type="InterPro" id="IPR023009">
    <property type="entry name" value="Tyrosine_recombinase_XerC/XerD"/>
</dbReference>
<dbReference type="PROSITE" id="PS51900">
    <property type="entry name" value="CB"/>
    <property type="match status" value="1"/>
</dbReference>
<keyword evidence="13" id="KW-1185">Reference proteome</keyword>
<dbReference type="Proteomes" id="UP000671908">
    <property type="component" value="Chromosome"/>
</dbReference>
<feature type="active site" evidence="9">
    <location>
        <position position="180"/>
    </location>
</feature>
<dbReference type="InterPro" id="IPR004107">
    <property type="entry name" value="Integrase_SAM-like_N"/>
</dbReference>
<feature type="active site" evidence="9">
    <location>
        <position position="280"/>
    </location>
</feature>
<feature type="active site" evidence="9">
    <location>
        <position position="156"/>
    </location>
</feature>
<dbReference type="InterPro" id="IPR050090">
    <property type="entry name" value="Tyrosine_recombinase_XerCD"/>
</dbReference>
<dbReference type="InterPro" id="IPR002104">
    <property type="entry name" value="Integrase_catalytic"/>
</dbReference>
<dbReference type="GO" id="GO:0009037">
    <property type="term" value="F:tyrosine-based site-specific recombinase activity"/>
    <property type="evidence" value="ECO:0007669"/>
    <property type="project" value="UniProtKB-UniRule"/>
</dbReference>
<dbReference type="Pfam" id="PF00589">
    <property type="entry name" value="Phage_integrase"/>
    <property type="match status" value="1"/>
</dbReference>
<comment type="subunit">
    <text evidence="9">Forms a cyclic heterotetrameric complex composed of two molecules of XerC and two molecules of XerD.</text>
</comment>
<keyword evidence="4 9" id="KW-0159">Chromosome partition</keyword>
<reference evidence="12 13" key="1">
    <citation type="journal article" date="2021" name="Microbiol. Resour. Announc.">
        <title>Complete Genome Sequences of Three Human Oral Treponema parvum Isolates.</title>
        <authorList>
            <person name="Zeng H."/>
            <person name="Watt R.M."/>
        </authorList>
    </citation>
    <scope>NUCLEOTIDE SEQUENCE [LARGE SCALE GENOMIC DNA]</scope>
    <source>
        <strain evidence="12 13">ATCC 700770</strain>
    </source>
</reference>
<feature type="active site" evidence="9">
    <location>
        <position position="257"/>
    </location>
</feature>
<dbReference type="GO" id="GO:0007059">
    <property type="term" value="P:chromosome segregation"/>
    <property type="evidence" value="ECO:0007669"/>
    <property type="project" value="UniProtKB-UniRule"/>
</dbReference>
<dbReference type="CDD" id="cd00798">
    <property type="entry name" value="INT_XerDC_C"/>
    <property type="match status" value="1"/>
</dbReference>
<evidence type="ECO:0000259" key="10">
    <source>
        <dbReference type="PROSITE" id="PS51898"/>
    </source>
</evidence>
<keyword evidence="2 9" id="KW-0963">Cytoplasm</keyword>
<comment type="subcellular location">
    <subcellularLocation>
        <location evidence="1 9">Cytoplasm</location>
    </subcellularLocation>
</comment>
<dbReference type="Pfam" id="PF02899">
    <property type="entry name" value="Phage_int_SAM_1"/>
    <property type="match status" value="1"/>
</dbReference>
<feature type="domain" description="Tyr recombinase" evidence="10">
    <location>
        <begin position="115"/>
        <end position="302"/>
    </location>
</feature>
<evidence type="ECO:0000256" key="9">
    <source>
        <dbReference type="HAMAP-Rule" id="MF_01808"/>
    </source>
</evidence>
<gene>
    <name evidence="9" type="primary">xerC</name>
    <name evidence="12" type="ORF">HRQ91_04260</name>
</gene>
<dbReference type="AlphaFoldDB" id="A0A975F3P0"/>
<evidence type="ECO:0000313" key="12">
    <source>
        <dbReference type="EMBL" id="QTQ13733.1"/>
    </source>
</evidence>
<feature type="active site" evidence="9">
    <location>
        <position position="254"/>
    </location>
</feature>
<dbReference type="KEGG" id="tpav:HRQ91_04260"/>
<dbReference type="RefSeq" id="WP_210120415.1">
    <property type="nucleotide sequence ID" value="NZ_CP054142.1"/>
</dbReference>
<dbReference type="InterPro" id="IPR044068">
    <property type="entry name" value="CB"/>
</dbReference>
<keyword evidence="6 9" id="KW-0238">DNA-binding</keyword>
<dbReference type="PANTHER" id="PTHR30349">
    <property type="entry name" value="PHAGE INTEGRASE-RELATED"/>
    <property type="match status" value="1"/>
</dbReference>
<feature type="domain" description="Core-binding (CB)" evidence="11">
    <location>
        <begin position="10"/>
        <end position="94"/>
    </location>
</feature>